<feature type="transmembrane region" description="Helical" evidence="3">
    <location>
        <begin position="47"/>
        <end position="68"/>
    </location>
</feature>
<keyword evidence="1 2" id="KW-0694">RNA-binding</keyword>
<evidence type="ECO:0000256" key="1">
    <source>
        <dbReference type="ARBA" id="ARBA00022884"/>
    </source>
</evidence>
<dbReference type="Pfam" id="PF00076">
    <property type="entry name" value="RRM_1"/>
    <property type="match status" value="1"/>
</dbReference>
<dbReference type="WBParaSite" id="PDA_v2.g21551.t1">
    <property type="protein sequence ID" value="PDA_v2.g21551.t1"/>
    <property type="gene ID" value="PDA_v2.g21551"/>
</dbReference>
<dbReference type="PANTHER" id="PTHR13968:SF26">
    <property type="entry name" value="RRM DOMAIN-CONTAINING PROTEIN"/>
    <property type="match status" value="1"/>
</dbReference>
<protein>
    <submittedName>
        <fullName evidence="6">RRM domain-containing protein</fullName>
    </submittedName>
</protein>
<dbReference type="PROSITE" id="PS50102">
    <property type="entry name" value="RRM"/>
    <property type="match status" value="1"/>
</dbReference>
<reference evidence="6" key="1">
    <citation type="submission" date="2022-11" db="UniProtKB">
        <authorList>
            <consortium name="WormBaseParasite"/>
        </authorList>
    </citation>
    <scope>IDENTIFICATION</scope>
</reference>
<evidence type="ECO:0000256" key="2">
    <source>
        <dbReference type="PROSITE-ProRule" id="PRU00176"/>
    </source>
</evidence>
<proteinExistence type="predicted"/>
<dbReference type="SMART" id="SM00360">
    <property type="entry name" value="RRM"/>
    <property type="match status" value="1"/>
</dbReference>
<keyword evidence="3" id="KW-1133">Transmembrane helix</keyword>
<evidence type="ECO:0000256" key="3">
    <source>
        <dbReference type="SAM" id="Phobius"/>
    </source>
</evidence>
<evidence type="ECO:0000313" key="5">
    <source>
        <dbReference type="Proteomes" id="UP000887578"/>
    </source>
</evidence>
<sequence>MTRDDLHRMIDYIRDLNNMMMIGLAILTIIGILILILGLLLLTIIGILILILRLLLLTIIGNLILLVLKRRNGKQERRGPQTSSPLPSESFKSEQNHPTTLIINDDHTCIPNLQLNIPRPKIPTTMPYYSDPTAAAYGAPPLTTSVSTAATPSVSSLINSEDPNMLKARVFVGNLNTFHVSREDLVELFKCCGNVLGATLSKGYALIQFSTQTEAELSVQTLNGNTWEGSELIVKILTLYPKNDAVVSINGSTIQIQNYTGAGIGHSGDVYIGCYRP</sequence>
<evidence type="ECO:0000313" key="6">
    <source>
        <dbReference type="WBParaSite" id="PDA_v2.g21551.t1"/>
    </source>
</evidence>
<dbReference type="GO" id="GO:0003723">
    <property type="term" value="F:RNA binding"/>
    <property type="evidence" value="ECO:0007669"/>
    <property type="project" value="UniProtKB-UniRule"/>
</dbReference>
<dbReference type="PANTHER" id="PTHR13968">
    <property type="entry name" value="HETEROGENEOUS NUCLEAR RIBONUCLEOPROTEIN"/>
    <property type="match status" value="1"/>
</dbReference>
<dbReference type="InterPro" id="IPR051186">
    <property type="entry name" value="RRM_HNRPC/RALY_subfam"/>
</dbReference>
<accession>A0A914Q323</accession>
<organism evidence="5 6">
    <name type="scientific">Panagrolaimus davidi</name>
    <dbReference type="NCBI Taxonomy" id="227884"/>
    <lineage>
        <taxon>Eukaryota</taxon>
        <taxon>Metazoa</taxon>
        <taxon>Ecdysozoa</taxon>
        <taxon>Nematoda</taxon>
        <taxon>Chromadorea</taxon>
        <taxon>Rhabditida</taxon>
        <taxon>Tylenchina</taxon>
        <taxon>Panagrolaimomorpha</taxon>
        <taxon>Panagrolaimoidea</taxon>
        <taxon>Panagrolaimidae</taxon>
        <taxon>Panagrolaimus</taxon>
    </lineage>
</organism>
<name>A0A914Q323_9BILA</name>
<keyword evidence="3" id="KW-0472">Membrane</keyword>
<dbReference type="SUPFAM" id="SSF54928">
    <property type="entry name" value="RNA-binding domain, RBD"/>
    <property type="match status" value="1"/>
</dbReference>
<dbReference type="AlphaFoldDB" id="A0A914Q323"/>
<dbReference type="InterPro" id="IPR000504">
    <property type="entry name" value="RRM_dom"/>
</dbReference>
<keyword evidence="5" id="KW-1185">Reference proteome</keyword>
<evidence type="ECO:0000259" key="4">
    <source>
        <dbReference type="PROSITE" id="PS50102"/>
    </source>
</evidence>
<feature type="domain" description="RRM" evidence="4">
    <location>
        <begin position="168"/>
        <end position="239"/>
    </location>
</feature>
<keyword evidence="3" id="KW-0812">Transmembrane</keyword>
<dbReference type="Proteomes" id="UP000887578">
    <property type="component" value="Unplaced"/>
</dbReference>
<dbReference type="InterPro" id="IPR012677">
    <property type="entry name" value="Nucleotide-bd_a/b_plait_sf"/>
</dbReference>
<feature type="transmembrane region" description="Helical" evidence="3">
    <location>
        <begin position="21"/>
        <end position="41"/>
    </location>
</feature>
<dbReference type="InterPro" id="IPR035979">
    <property type="entry name" value="RBD_domain_sf"/>
</dbReference>
<dbReference type="GO" id="GO:0005634">
    <property type="term" value="C:nucleus"/>
    <property type="evidence" value="ECO:0007669"/>
    <property type="project" value="TreeGrafter"/>
</dbReference>
<dbReference type="Gene3D" id="3.30.70.330">
    <property type="match status" value="1"/>
</dbReference>